<proteinExistence type="predicted"/>
<dbReference type="PANTHER" id="PTHR46656:SF3">
    <property type="entry name" value="PUTATIVE-RELATED"/>
    <property type="match status" value="1"/>
</dbReference>
<dbReference type="Pfam" id="PF13692">
    <property type="entry name" value="Glyco_trans_1_4"/>
    <property type="match status" value="1"/>
</dbReference>
<dbReference type="SUPFAM" id="SSF53756">
    <property type="entry name" value="UDP-Glycosyltransferase/glycogen phosphorylase"/>
    <property type="match status" value="2"/>
</dbReference>
<evidence type="ECO:0000259" key="1">
    <source>
        <dbReference type="Pfam" id="PF00534"/>
    </source>
</evidence>
<dbReference type="GO" id="GO:0016757">
    <property type="term" value="F:glycosyltransferase activity"/>
    <property type="evidence" value="ECO:0007669"/>
    <property type="project" value="InterPro"/>
</dbReference>
<dbReference type="CDD" id="cd03801">
    <property type="entry name" value="GT4_PimA-like"/>
    <property type="match status" value="1"/>
</dbReference>
<dbReference type="AlphaFoldDB" id="A0A6J7EXY2"/>
<feature type="domain" description="Glycosyl transferase family 1" evidence="1">
    <location>
        <begin position="338"/>
        <end position="460"/>
    </location>
</feature>
<protein>
    <submittedName>
        <fullName evidence="2">Unannotated protein</fullName>
    </submittedName>
</protein>
<dbReference type="Gene3D" id="3.40.50.2000">
    <property type="entry name" value="Glycogen Phosphorylase B"/>
    <property type="match status" value="3"/>
</dbReference>
<gene>
    <name evidence="2" type="ORF">UFOPK3376_02555</name>
</gene>
<reference evidence="2" key="1">
    <citation type="submission" date="2020-05" db="EMBL/GenBank/DDBJ databases">
        <authorList>
            <person name="Chiriac C."/>
            <person name="Salcher M."/>
            <person name="Ghai R."/>
            <person name="Kavagutti S V."/>
        </authorList>
    </citation>
    <scope>NUCLEOTIDE SEQUENCE</scope>
</reference>
<organism evidence="2">
    <name type="scientific">freshwater metagenome</name>
    <dbReference type="NCBI Taxonomy" id="449393"/>
    <lineage>
        <taxon>unclassified sequences</taxon>
        <taxon>metagenomes</taxon>
        <taxon>ecological metagenomes</taxon>
    </lineage>
</organism>
<accession>A0A6J7EXY2</accession>
<dbReference type="InterPro" id="IPR001296">
    <property type="entry name" value="Glyco_trans_1"/>
</dbReference>
<dbReference type="EMBL" id="CAFBLP010000086">
    <property type="protein sequence ID" value="CAB4888046.1"/>
    <property type="molecule type" value="Genomic_DNA"/>
</dbReference>
<name>A0A6J7EXY2_9ZZZZ</name>
<sequence>MTGSRRAVDQMILGRAPGDALWSRLSEWRTALNGLGFSSTVYSGVVDRAYAGEMQPIDSYRPGPDGTLIVHHGWGAEGLEQVLAVAPRVVVAYSDVRSTEALRTVSDRRAAALGRRQLRLLARHAVGAVVCSNAERRQLLRAGFSAVQVLDAASDAEAVLGELVTAAMQPPGVVTVQVQGPFETSYSLAILNRQLALGLAGHPGLDVSIFATEGPGDYVPLERDLAALPEAADLHAKAAHRPFPDVVIRQMFPPRVNDAPGGLNLQFFAWEESRIPDEYVSAFNSHLDGIGAMSSFVAEVLRTSGVDVPIEVVGNAVHRPVASSFPEHELLAELPAFRFLHISSAFPRKGVDVLLNAYFDNFSADDGVTLILKTFPNPHNQIAAQLEALRASHPNAPDVRWIDHDMTAEEIDALYSAASCLVHPCRGEGFGLPVAEAMLARIPVIAPASTGLADFVSDDTALTVPFQMVEARTHLSVAGSMWAEPDAAAVGRQMRAIFSNPDDPAILRRVDAAERLISVQYSREAWSQRWFDFIETRRRRMRAPRIALITTWNSRCGIAEYSADLVSAAGDRWDVEVFANTNAEPVEPLRDEFVVRTWTADPLAPTDDLQRCLSESDAELIHVQYNFGFLGLSQLVQLIETESPNRPVVVTLHRTEDLESPDLTVRLGDIRDVLARADRLIVHQIADEVRMRGLGLTNVECIPIGVPTALGRPAIDVRSQLGIDLALPVIGTYGFVLPHKGTLELIRAVGQLKLQGVHVALLGLCAIHPDPASSAYAAECAAEVSRLGLDDVVRLITDFLPADVSQLLLGAVDVIVLPYQQTAESSSASLRTVLSVGRPIIATDLAIFNDARDAVMLVDPSGTAEVLADAIRRLVGDPTLMQTLSQQAVALANDSSIGRSTAAHTEMYHSVLEARAVVAAASGHSG</sequence>
<dbReference type="Pfam" id="PF00534">
    <property type="entry name" value="Glycos_transf_1"/>
    <property type="match status" value="1"/>
</dbReference>
<dbReference type="PANTHER" id="PTHR46656">
    <property type="entry name" value="PUTATIVE-RELATED"/>
    <property type="match status" value="1"/>
</dbReference>
<evidence type="ECO:0000313" key="2">
    <source>
        <dbReference type="EMBL" id="CAB4888046.1"/>
    </source>
</evidence>